<accession>A0A0E9UT77</accession>
<proteinExistence type="predicted"/>
<dbReference type="EMBL" id="GBXM01039631">
    <property type="protein sequence ID" value="JAH68946.1"/>
    <property type="molecule type" value="Transcribed_RNA"/>
</dbReference>
<sequence>MSVPALSGRCLRGVLHYGVELFGHSTADVFHGLPGSLLMQNIINGGTPYGHI</sequence>
<name>A0A0E9UT77_ANGAN</name>
<dbReference type="AlphaFoldDB" id="A0A0E9UT77"/>
<evidence type="ECO:0000313" key="1">
    <source>
        <dbReference type="EMBL" id="JAH68946.1"/>
    </source>
</evidence>
<reference evidence="1" key="2">
    <citation type="journal article" date="2015" name="Fish Shellfish Immunol.">
        <title>Early steps in the European eel (Anguilla anguilla)-Vibrio vulnificus interaction in the gills: Role of the RtxA13 toxin.</title>
        <authorList>
            <person name="Callol A."/>
            <person name="Pajuelo D."/>
            <person name="Ebbesson L."/>
            <person name="Teles M."/>
            <person name="MacKenzie S."/>
            <person name="Amaro C."/>
        </authorList>
    </citation>
    <scope>NUCLEOTIDE SEQUENCE</scope>
</reference>
<organism evidence="1">
    <name type="scientific">Anguilla anguilla</name>
    <name type="common">European freshwater eel</name>
    <name type="synonym">Muraena anguilla</name>
    <dbReference type="NCBI Taxonomy" id="7936"/>
    <lineage>
        <taxon>Eukaryota</taxon>
        <taxon>Metazoa</taxon>
        <taxon>Chordata</taxon>
        <taxon>Craniata</taxon>
        <taxon>Vertebrata</taxon>
        <taxon>Euteleostomi</taxon>
        <taxon>Actinopterygii</taxon>
        <taxon>Neopterygii</taxon>
        <taxon>Teleostei</taxon>
        <taxon>Anguilliformes</taxon>
        <taxon>Anguillidae</taxon>
        <taxon>Anguilla</taxon>
    </lineage>
</organism>
<protein>
    <submittedName>
        <fullName evidence="1">Uncharacterized protein</fullName>
    </submittedName>
</protein>
<reference evidence="1" key="1">
    <citation type="submission" date="2014-11" db="EMBL/GenBank/DDBJ databases">
        <authorList>
            <person name="Amaro Gonzalez C."/>
        </authorList>
    </citation>
    <scope>NUCLEOTIDE SEQUENCE</scope>
</reference>